<evidence type="ECO:0000313" key="2">
    <source>
        <dbReference type="Proteomes" id="UP001207468"/>
    </source>
</evidence>
<dbReference type="EMBL" id="JAGFNK010000183">
    <property type="protein sequence ID" value="KAI9460754.1"/>
    <property type="molecule type" value="Genomic_DNA"/>
</dbReference>
<organism evidence="1 2">
    <name type="scientific">Russula earlei</name>
    <dbReference type="NCBI Taxonomy" id="71964"/>
    <lineage>
        <taxon>Eukaryota</taxon>
        <taxon>Fungi</taxon>
        <taxon>Dikarya</taxon>
        <taxon>Basidiomycota</taxon>
        <taxon>Agaricomycotina</taxon>
        <taxon>Agaricomycetes</taxon>
        <taxon>Russulales</taxon>
        <taxon>Russulaceae</taxon>
        <taxon>Russula</taxon>
    </lineage>
</organism>
<reference evidence="1" key="1">
    <citation type="submission" date="2021-03" db="EMBL/GenBank/DDBJ databases">
        <title>Evolutionary priming and transition to the ectomycorrhizal habit in an iconic lineage of mushroom-forming fungi: is preadaptation a requirement?</title>
        <authorList>
            <consortium name="DOE Joint Genome Institute"/>
            <person name="Looney B.P."/>
            <person name="Miyauchi S."/>
            <person name="Morin E."/>
            <person name="Drula E."/>
            <person name="Courty P.E."/>
            <person name="Chicoki N."/>
            <person name="Fauchery L."/>
            <person name="Kohler A."/>
            <person name="Kuo A."/>
            <person name="LaButti K."/>
            <person name="Pangilinan J."/>
            <person name="Lipzen A."/>
            <person name="Riley R."/>
            <person name="Andreopoulos W."/>
            <person name="He G."/>
            <person name="Johnson J."/>
            <person name="Barry K.W."/>
            <person name="Grigoriev I.V."/>
            <person name="Nagy L."/>
            <person name="Hibbett D."/>
            <person name="Henrissat B."/>
            <person name="Matheny P.B."/>
            <person name="Labbe J."/>
            <person name="Martin A.F."/>
        </authorList>
    </citation>
    <scope>NUCLEOTIDE SEQUENCE</scope>
    <source>
        <strain evidence="1">BPL698</strain>
    </source>
</reference>
<protein>
    <submittedName>
        <fullName evidence="1">Uncharacterized protein</fullName>
    </submittedName>
</protein>
<dbReference type="Proteomes" id="UP001207468">
    <property type="component" value="Unassembled WGS sequence"/>
</dbReference>
<sequence>MHLPPVFAIFCLAVGIGPSFALPTSFTRDEYSVPNSRDDGPPEKQKRLRYFVRDTPIRLQKRQYPDEPIYGRVGAQIDGRGLQVIQAAPGAVIGAPRNGVLHDWSGVAGNVLHPPKRVLVNQRSLHQSEWDAVNTSKPFSCMTAPSMYLSELANVGQTLSITLSVMSMVNCLPGGQTRPLPMSRCGKCMRILGHQAD</sequence>
<proteinExistence type="predicted"/>
<name>A0ACC0U3S0_9AGAM</name>
<keyword evidence="2" id="KW-1185">Reference proteome</keyword>
<gene>
    <name evidence="1" type="ORF">F5148DRAFT_251869</name>
</gene>
<accession>A0ACC0U3S0</accession>
<comment type="caution">
    <text evidence="1">The sequence shown here is derived from an EMBL/GenBank/DDBJ whole genome shotgun (WGS) entry which is preliminary data.</text>
</comment>
<evidence type="ECO:0000313" key="1">
    <source>
        <dbReference type="EMBL" id="KAI9460754.1"/>
    </source>
</evidence>